<feature type="compositionally biased region" description="Polar residues" evidence="4">
    <location>
        <begin position="106"/>
        <end position="115"/>
    </location>
</feature>
<evidence type="ECO:0000256" key="2">
    <source>
        <dbReference type="ARBA" id="ARBA00023015"/>
    </source>
</evidence>
<dbReference type="InterPro" id="IPR038635">
    <property type="entry name" value="CCR4-NOT_su2/3/5_C_sf"/>
</dbReference>
<dbReference type="Proteomes" id="UP000070501">
    <property type="component" value="Unassembled WGS sequence"/>
</dbReference>
<feature type="compositionally biased region" description="Polar residues" evidence="4">
    <location>
        <begin position="128"/>
        <end position="154"/>
    </location>
</feature>
<dbReference type="InParanoid" id="A0A136J554"/>
<reference evidence="7" key="1">
    <citation type="submission" date="2016-02" db="EMBL/GenBank/DDBJ databases">
        <title>Draft genome sequence of Microdochium bolleyi, a fungal endophyte of beachgrass.</title>
        <authorList>
            <consortium name="DOE Joint Genome Institute"/>
            <person name="David A.S."/>
            <person name="May G."/>
            <person name="Haridas S."/>
            <person name="Lim J."/>
            <person name="Wang M."/>
            <person name="Labutti K."/>
            <person name="Lipzen A."/>
            <person name="Barry K."/>
            <person name="Grigoriev I.V."/>
        </authorList>
    </citation>
    <scope>NUCLEOTIDE SEQUENCE [LARGE SCALE GENOMIC DNA]</scope>
    <source>
        <strain evidence="7">J235TASD1</strain>
    </source>
</reference>
<gene>
    <name evidence="6" type="ORF">Micbo1qcDRAFT_162491</name>
</gene>
<feature type="compositionally biased region" description="Low complexity" evidence="4">
    <location>
        <begin position="92"/>
        <end position="105"/>
    </location>
</feature>
<proteinExistence type="inferred from homology"/>
<evidence type="ECO:0000313" key="7">
    <source>
        <dbReference type="Proteomes" id="UP000070501"/>
    </source>
</evidence>
<evidence type="ECO:0000256" key="3">
    <source>
        <dbReference type="ARBA" id="ARBA00023163"/>
    </source>
</evidence>
<feature type="compositionally biased region" description="Low complexity" evidence="4">
    <location>
        <begin position="160"/>
        <end position="183"/>
    </location>
</feature>
<dbReference type="GO" id="GO:0030015">
    <property type="term" value="C:CCR4-NOT core complex"/>
    <property type="evidence" value="ECO:0007669"/>
    <property type="project" value="InterPro"/>
</dbReference>
<accession>A0A136J554</accession>
<name>A0A136J554_9PEZI</name>
<dbReference type="GO" id="GO:0006355">
    <property type="term" value="P:regulation of DNA-templated transcription"/>
    <property type="evidence" value="ECO:0007669"/>
    <property type="project" value="InterPro"/>
</dbReference>
<sequence>MNRPGPQNMRGMPPAGFGGQQQSAQQPARTANNRLPNGKMAANNNSSAVGGWSFGAGVPMSGSVGGAQNVARQMGGSLSFAQSLSGSQPTAPLDLSDFPSLSSNSQHPSASQPSMWSAGGARVMPGAQRNQPTPISSQQGGFASQGTATPTGSRTGNGNGLLNALNSNSRPDPRSPDSGSVSDNAISSDARSARANDEPRSKPPGFRDEIRPSHSSPQDSPADSRHSLGAIGSAEPLAVKEQDDAAFQAQTGQDPLNGMTEIDKWGIKGLRTLMHNYPDYSSLVTGMDPQTFGLDLATPAPISSQIYSLWNDAPPRPPIPDHRLPECYKVNNVQPLQAKISSFNEETLMWIFYSCPGDMQQQQAAQELNNRNWRWHKKLKIWLTKDDIMQPRQLSGLHEEGYYIIWNTKDWRKERRTLVLYYEDLETLNQGAA</sequence>
<dbReference type="PANTHER" id="PTHR23326">
    <property type="entry name" value="CCR4 NOT-RELATED"/>
    <property type="match status" value="1"/>
</dbReference>
<dbReference type="STRING" id="196109.A0A136J554"/>
<keyword evidence="2" id="KW-0805">Transcription regulation</keyword>
<dbReference type="InterPro" id="IPR040168">
    <property type="entry name" value="Not2/3/5"/>
</dbReference>
<dbReference type="OrthoDB" id="258627at2759"/>
<organism evidence="6 7">
    <name type="scientific">Microdochium bolleyi</name>
    <dbReference type="NCBI Taxonomy" id="196109"/>
    <lineage>
        <taxon>Eukaryota</taxon>
        <taxon>Fungi</taxon>
        <taxon>Dikarya</taxon>
        <taxon>Ascomycota</taxon>
        <taxon>Pezizomycotina</taxon>
        <taxon>Sordariomycetes</taxon>
        <taxon>Xylariomycetidae</taxon>
        <taxon>Xylariales</taxon>
        <taxon>Microdochiaceae</taxon>
        <taxon>Microdochium</taxon>
    </lineage>
</organism>
<feature type="compositionally biased region" description="Basic and acidic residues" evidence="4">
    <location>
        <begin position="191"/>
        <end position="212"/>
    </location>
</feature>
<protein>
    <recommendedName>
        <fullName evidence="5">NOT2/NOT3/NOT5 C-terminal domain-containing protein</fullName>
    </recommendedName>
</protein>
<dbReference type="InterPro" id="IPR007282">
    <property type="entry name" value="NOT2/3/5_C"/>
</dbReference>
<feature type="region of interest" description="Disordered" evidence="4">
    <location>
        <begin position="1"/>
        <end position="68"/>
    </location>
</feature>
<feature type="domain" description="NOT2/NOT3/NOT5 C-terminal" evidence="5">
    <location>
        <begin position="304"/>
        <end position="425"/>
    </location>
</feature>
<keyword evidence="3" id="KW-0804">Transcription</keyword>
<evidence type="ECO:0000256" key="1">
    <source>
        <dbReference type="ARBA" id="ARBA00007682"/>
    </source>
</evidence>
<dbReference type="GO" id="GO:0000289">
    <property type="term" value="P:nuclear-transcribed mRNA poly(A) tail shortening"/>
    <property type="evidence" value="ECO:0007669"/>
    <property type="project" value="UniProtKB-ARBA"/>
</dbReference>
<keyword evidence="7" id="KW-1185">Reference proteome</keyword>
<comment type="similarity">
    <text evidence="1">Belongs to the CNOT2/3/5 family.</text>
</comment>
<evidence type="ECO:0000259" key="5">
    <source>
        <dbReference type="Pfam" id="PF04153"/>
    </source>
</evidence>
<evidence type="ECO:0000256" key="4">
    <source>
        <dbReference type="SAM" id="MobiDB-lite"/>
    </source>
</evidence>
<feature type="region of interest" description="Disordered" evidence="4">
    <location>
        <begin position="80"/>
        <end position="228"/>
    </location>
</feature>
<dbReference type="Pfam" id="PF04153">
    <property type="entry name" value="NOT2_3_5_C"/>
    <property type="match status" value="1"/>
</dbReference>
<feature type="compositionally biased region" description="Polar residues" evidence="4">
    <location>
        <begin position="80"/>
        <end position="90"/>
    </location>
</feature>
<dbReference type="Gene3D" id="2.30.30.1020">
    <property type="entry name" value="CCR4-NOT complex subunit 2/3/5, C-terminal domain"/>
    <property type="match status" value="1"/>
</dbReference>
<evidence type="ECO:0000313" key="6">
    <source>
        <dbReference type="EMBL" id="KXJ92282.1"/>
    </source>
</evidence>
<dbReference type="AlphaFoldDB" id="A0A136J554"/>
<dbReference type="EMBL" id="KQ964249">
    <property type="protein sequence ID" value="KXJ92282.1"/>
    <property type="molecule type" value="Genomic_DNA"/>
</dbReference>